<dbReference type="STRING" id="937218.SAMN06297251_10275"/>
<accession>A0A1W1YYW4</accession>
<dbReference type="InterPro" id="IPR002123">
    <property type="entry name" value="Plipid/glycerol_acylTrfase"/>
</dbReference>
<proteinExistence type="predicted"/>
<reference evidence="3 4" key="1">
    <citation type="submission" date="2017-04" db="EMBL/GenBank/DDBJ databases">
        <authorList>
            <person name="Afonso C.L."/>
            <person name="Miller P.J."/>
            <person name="Scott M.A."/>
            <person name="Spackman E."/>
            <person name="Goraichik I."/>
            <person name="Dimitrov K.M."/>
            <person name="Suarez D.L."/>
            <person name="Swayne D.E."/>
        </authorList>
    </citation>
    <scope>NUCLEOTIDE SEQUENCE [LARGE SCALE GENOMIC DNA]</scope>
    <source>
        <strain evidence="3 4">CGMCC 1.10972</strain>
    </source>
</reference>
<feature type="domain" description="Phospholipid/glycerol acyltransferase" evidence="2">
    <location>
        <begin position="128"/>
        <end position="252"/>
    </location>
</feature>
<evidence type="ECO:0000313" key="4">
    <source>
        <dbReference type="Proteomes" id="UP000192656"/>
    </source>
</evidence>
<protein>
    <submittedName>
        <fullName evidence="3">Putative hemolysin</fullName>
    </submittedName>
</protein>
<dbReference type="EMBL" id="FWXR01000002">
    <property type="protein sequence ID" value="SMC41011.1"/>
    <property type="molecule type" value="Genomic_DNA"/>
</dbReference>
<dbReference type="SUPFAM" id="SSF69593">
    <property type="entry name" value="Glycerol-3-phosphate (1)-acyltransferase"/>
    <property type="match status" value="1"/>
</dbReference>
<keyword evidence="4" id="KW-1185">Reference proteome</keyword>
<evidence type="ECO:0000259" key="2">
    <source>
        <dbReference type="SMART" id="SM00563"/>
    </source>
</evidence>
<dbReference type="SMART" id="SM00563">
    <property type="entry name" value="PlsC"/>
    <property type="match status" value="1"/>
</dbReference>
<organism evidence="3 4">
    <name type="scientific">Fulvimarina manganoxydans</name>
    <dbReference type="NCBI Taxonomy" id="937218"/>
    <lineage>
        <taxon>Bacteria</taxon>
        <taxon>Pseudomonadati</taxon>
        <taxon>Pseudomonadota</taxon>
        <taxon>Alphaproteobacteria</taxon>
        <taxon>Hyphomicrobiales</taxon>
        <taxon>Aurantimonadaceae</taxon>
        <taxon>Fulvimarina</taxon>
    </lineage>
</organism>
<name>A0A1W1YYW4_9HYPH</name>
<dbReference type="GO" id="GO:0016746">
    <property type="term" value="F:acyltransferase activity"/>
    <property type="evidence" value="ECO:0007669"/>
    <property type="project" value="InterPro"/>
</dbReference>
<dbReference type="Proteomes" id="UP000192656">
    <property type="component" value="Unassembled WGS sequence"/>
</dbReference>
<evidence type="ECO:0000256" key="1">
    <source>
        <dbReference type="SAM" id="MobiDB-lite"/>
    </source>
</evidence>
<dbReference type="Pfam" id="PF19576">
    <property type="entry name" value="Acyltransf_2"/>
    <property type="match status" value="1"/>
</dbReference>
<sequence>MADVARSRPVHRSGVSGDCGRGTVFERPIDSVSATDPLSSSAAPDHGLRTGLAKDAVRLSYAATIEHKLMRRLCLALEALTGRPKLERLYERYCAEPHGEDFFIEAIERMGVEIRLRGEGAIPATGSLAVVANHPFGAMDGIAVGCLLGRVRPDVMVIAHSALTRVPELAERLFPIDFSGTREAERGNIKSRTAALAHLKSGGCLVVFPAGAVMTTPRPWARAAEELPWGPLSARLIMRSGAAVLPLYVGGQNSRLFQLASHVSQSFRYALLFHEAARMIGGTIDMTLGRSIPFETVATFQDAVALTAWLRRQVFSLAEIETNRIAEDSSFFGDFLEEGRAEGDERDGFSTAAARG</sequence>
<gene>
    <name evidence="3" type="ORF">SAMN06297251_10275</name>
</gene>
<dbReference type="AlphaFoldDB" id="A0A1W1YYW4"/>
<feature type="region of interest" description="Disordered" evidence="1">
    <location>
        <begin position="1"/>
        <end position="22"/>
    </location>
</feature>
<dbReference type="OrthoDB" id="1113830at2"/>
<evidence type="ECO:0000313" key="3">
    <source>
        <dbReference type="EMBL" id="SMC41011.1"/>
    </source>
</evidence>
<dbReference type="InterPro" id="IPR045746">
    <property type="entry name" value="ACT14924-like_Acyltransf_dom"/>
</dbReference>
<dbReference type="CDD" id="cd07986">
    <property type="entry name" value="LPLAT_ACT14924-like"/>
    <property type="match status" value="1"/>
</dbReference>